<protein>
    <submittedName>
        <fullName evidence="2">Uncharacterized protein</fullName>
    </submittedName>
</protein>
<keyword evidence="3" id="KW-1185">Reference proteome</keyword>
<feature type="transmembrane region" description="Helical" evidence="1">
    <location>
        <begin position="20"/>
        <end position="42"/>
    </location>
</feature>
<keyword evidence="1" id="KW-1133">Transmembrane helix</keyword>
<dbReference type="EMBL" id="JAVTLL010000041">
    <property type="protein sequence ID" value="MDT7846916.1"/>
    <property type="molecule type" value="Genomic_DNA"/>
</dbReference>
<comment type="caution">
    <text evidence="2">The sequence shown here is derived from an EMBL/GenBank/DDBJ whole genome shotgun (WGS) entry which is preliminary data.</text>
</comment>
<evidence type="ECO:0000313" key="2">
    <source>
        <dbReference type="EMBL" id="MDT7846916.1"/>
    </source>
</evidence>
<keyword evidence="1" id="KW-0812">Transmembrane</keyword>
<evidence type="ECO:0000313" key="3">
    <source>
        <dbReference type="Proteomes" id="UP001257948"/>
    </source>
</evidence>
<dbReference type="RefSeq" id="WP_314207133.1">
    <property type="nucleotide sequence ID" value="NZ_JAVTLL010000041.1"/>
</dbReference>
<gene>
    <name evidence="2" type="ORF">RQC66_39990</name>
</gene>
<sequence>MALLVPIAVFLVMWHKEGRLATPAALLTGVSLLAGGMLSAFTHLSTLRLKIKEWVGNSEVSRYEVEKGMLDETAAHLLTGSLLCALDAASLVIGMNVSVTKDGHVYGFWAALAAAISSYILIIFIFLVPRLYSAYVGMNDVSPDLDGFQKKRR</sequence>
<accession>A0ABU3M5X5</accession>
<proteinExistence type="predicted"/>
<feature type="transmembrane region" description="Helical" evidence="1">
    <location>
        <begin position="105"/>
        <end position="128"/>
    </location>
</feature>
<feature type="transmembrane region" description="Helical" evidence="1">
    <location>
        <begin position="77"/>
        <end position="99"/>
    </location>
</feature>
<reference evidence="3" key="1">
    <citation type="submission" date="2023-07" db="EMBL/GenBank/DDBJ databases">
        <title>Draft genome sequence of the endophytic actinobacterium Streptomyces justiciae WPN32, a potential antibiotic producer.</title>
        <authorList>
            <person name="Yasawong M."/>
            <person name="Pana W."/>
            <person name="Ganta P."/>
            <person name="Santapan N."/>
            <person name="Songngamsuk T."/>
            <person name="Phatcharaharikarn M."/>
            <person name="Kerdtoob S."/>
            <person name="Nantapong N."/>
        </authorList>
    </citation>
    <scope>NUCLEOTIDE SEQUENCE [LARGE SCALE GENOMIC DNA]</scope>
    <source>
        <strain evidence="3">WPN32</strain>
    </source>
</reference>
<keyword evidence="1" id="KW-0472">Membrane</keyword>
<organism evidence="2 3">
    <name type="scientific">Streptomyces justiciae</name>
    <dbReference type="NCBI Taxonomy" id="2780140"/>
    <lineage>
        <taxon>Bacteria</taxon>
        <taxon>Bacillati</taxon>
        <taxon>Actinomycetota</taxon>
        <taxon>Actinomycetes</taxon>
        <taxon>Kitasatosporales</taxon>
        <taxon>Streptomycetaceae</taxon>
        <taxon>Streptomyces</taxon>
    </lineage>
</organism>
<evidence type="ECO:0000256" key="1">
    <source>
        <dbReference type="SAM" id="Phobius"/>
    </source>
</evidence>
<name>A0ABU3M5X5_9ACTN</name>
<dbReference type="Proteomes" id="UP001257948">
    <property type="component" value="Unassembled WGS sequence"/>
</dbReference>